<dbReference type="InterPro" id="IPR013362">
    <property type="entry name" value="Pilus_4_PilV"/>
</dbReference>
<accession>A0ABT0JKQ4</accession>
<proteinExistence type="predicted"/>
<dbReference type="Pfam" id="PF07963">
    <property type="entry name" value="N_methyl"/>
    <property type="match status" value="1"/>
</dbReference>
<dbReference type="NCBIfam" id="TIGR02523">
    <property type="entry name" value="type_IV_pilV"/>
    <property type="match status" value="1"/>
</dbReference>
<comment type="caution">
    <text evidence="1">The sequence shown here is derived from an EMBL/GenBank/DDBJ whole genome shotgun (WGS) entry which is preliminary data.</text>
</comment>
<organism evidence="1 2">
    <name type="scientific">Pseudomonas morbosilactucae</name>
    <dbReference type="NCBI Taxonomy" id="2938197"/>
    <lineage>
        <taxon>Bacteria</taxon>
        <taxon>Pseudomonadati</taxon>
        <taxon>Pseudomonadota</taxon>
        <taxon>Gammaproteobacteria</taxon>
        <taxon>Pseudomonadales</taxon>
        <taxon>Pseudomonadaceae</taxon>
        <taxon>Pseudomonas</taxon>
    </lineage>
</organism>
<gene>
    <name evidence="1" type="primary">pilV</name>
    <name evidence="1" type="ORF">M1B35_19375</name>
</gene>
<sequence length="139" mass="14334">MGGRRVQGGMTLIEVLVALLILGLGLLGAAGVQLKALKYTDSALMSSQASFIAYGMLDRIRANATADSNVSPLRDRDLSDFTRSVEHFGGPTAKGGISVGGGQVAVSITWDDSRAGGQGDSARNLRIGSRVVVDQGGSQ</sequence>
<dbReference type="InterPro" id="IPR012902">
    <property type="entry name" value="N_methyl_site"/>
</dbReference>
<dbReference type="EMBL" id="JALQCX010000035">
    <property type="protein sequence ID" value="MCK9816225.1"/>
    <property type="molecule type" value="Genomic_DNA"/>
</dbReference>
<evidence type="ECO:0000313" key="2">
    <source>
        <dbReference type="Proteomes" id="UP001155163"/>
    </source>
</evidence>
<dbReference type="PROSITE" id="PS00409">
    <property type="entry name" value="PROKAR_NTER_METHYL"/>
    <property type="match status" value="1"/>
</dbReference>
<dbReference type="NCBIfam" id="TIGR02532">
    <property type="entry name" value="IV_pilin_GFxxxE"/>
    <property type="match status" value="1"/>
</dbReference>
<keyword evidence="2" id="KW-1185">Reference proteome</keyword>
<name>A0ABT0JKQ4_9PSED</name>
<dbReference type="RefSeq" id="WP_268262800.1">
    <property type="nucleotide sequence ID" value="NZ_JALQCX010000035.1"/>
</dbReference>
<evidence type="ECO:0000313" key="1">
    <source>
        <dbReference type="EMBL" id="MCK9816225.1"/>
    </source>
</evidence>
<protein>
    <submittedName>
        <fullName evidence="1">Type IV pilus modification protein PilV</fullName>
    </submittedName>
</protein>
<dbReference type="Proteomes" id="UP001155163">
    <property type="component" value="Unassembled WGS sequence"/>
</dbReference>
<reference evidence="1 2" key="2">
    <citation type="journal article" date="2023" name="Plant Pathol.">
        <title>Dismantling and reorganizing Pseudomonas marginalis sensu#lato.</title>
        <authorList>
            <person name="Sawada H."/>
            <person name="Fujikawa T."/>
            <person name="Satou M."/>
        </authorList>
    </citation>
    <scope>NUCLEOTIDE SEQUENCE [LARGE SCALE GENOMIC DNA]</scope>
    <source>
        <strain evidence="1 2">MAFF 302046</strain>
    </source>
</reference>
<reference evidence="1 2" key="1">
    <citation type="journal article" date="2022" name="Int. J. Syst. Evol. Microbiol.">
        <title>Pseudomonas aegrilactucae sp. nov. and Pseudomonas morbosilactucae sp. nov., pathogens causing bacterial rot of lettuce in Japan.</title>
        <authorList>
            <person name="Sawada H."/>
            <person name="Fujikawa T."/>
            <person name="Satou M."/>
        </authorList>
    </citation>
    <scope>NUCLEOTIDE SEQUENCE [LARGE SCALE GENOMIC DNA]</scope>
    <source>
        <strain evidence="1 2">MAFF 302046</strain>
    </source>
</reference>